<dbReference type="Gene3D" id="3.40.50.1820">
    <property type="entry name" value="alpha/beta hydrolase"/>
    <property type="match status" value="2"/>
</dbReference>
<evidence type="ECO:0000256" key="4">
    <source>
        <dbReference type="ARBA" id="ARBA00023157"/>
    </source>
</evidence>
<keyword evidence="2" id="KW-0719">Serine esterase</keyword>
<evidence type="ECO:0000256" key="6">
    <source>
        <dbReference type="RuleBase" id="RU361235"/>
    </source>
</evidence>
<evidence type="ECO:0000256" key="2">
    <source>
        <dbReference type="ARBA" id="ARBA00022487"/>
    </source>
</evidence>
<dbReference type="EC" id="3.1.1.-" evidence="6"/>
<reference evidence="8 9" key="1">
    <citation type="journal article" date="2017" name="Curr. Biol.">
        <title>The Evolution of Venom by Co-option of Single-Copy Genes.</title>
        <authorList>
            <person name="Martinson E.O."/>
            <person name="Mrinalini"/>
            <person name="Kelkar Y.D."/>
            <person name="Chang C.H."/>
            <person name="Werren J.H."/>
        </authorList>
    </citation>
    <scope>NUCLEOTIDE SEQUENCE [LARGE SCALE GENOMIC DNA]</scope>
    <source>
        <strain evidence="8 9">Alberta</strain>
        <tissue evidence="8">Whole body</tissue>
    </source>
</reference>
<keyword evidence="3 6" id="KW-0378">Hydrolase</keyword>
<evidence type="ECO:0000313" key="8">
    <source>
        <dbReference type="EMBL" id="OXU29530.1"/>
    </source>
</evidence>
<sequence>MTLGVKCASLLVFLTVVAGNYATEPEVRTSLGRIKGSLMNTRLNKTIFAFRGVRYGKSPEGERRFKQAEPVDAWNDVFDASKEGPSCPLPAAPELTSEDCLRLNVYTTKLPDSKNKVKRPVIVFFHPGGFYGFSAQSYVFGPQYYLDQDIVLVTVNYRLATFGFMSTGDARAPGNLGLKDQVVALRWIQKNIASFGGDSNSVTITGYSAGSWSVILHLMSPMSKGLFHRAIASSGAPTTPDPMPTKQPELITKQASFVGCPSDNIDVALECLKTVPHQKISDSMPKFSEWYGDPILIWSPVVEPEIPGVERFITAQPVDLIRTKNFQHIPIITGITKDEFAGAPLIALEQALKGNDSIYRNLTENWEYAAPISFQYERGTERSKHISRELKKFYFNDEPITAENGKNLGLIYADAIIGYPTQRFAKLMSENSRAPVYNYQFVYQGRYSFSVWRDTKKPYGVVHHDDLLYLFYMSFGFPFFNATDPESAVVEKMTTMWANFAKTGEPIPKDNKLFKGVTWPLLQPKTNNYLEIGDSFAVKSNMFPKRYALWDRLFPLPPVASCPKHYNDATEPEVRTSLGRIKGSLMNTRLNKTIFAFRGVRYGKSTEGDRRFKGVTCPLLQPRTNNYLEIGNSFAVKSNMFPDRYALWDRLFPLPLVASFIKH</sequence>
<dbReference type="PROSITE" id="PS00122">
    <property type="entry name" value="CARBOXYLESTERASE_B_1"/>
    <property type="match status" value="1"/>
</dbReference>
<evidence type="ECO:0000313" key="9">
    <source>
        <dbReference type="Proteomes" id="UP000215335"/>
    </source>
</evidence>
<comment type="similarity">
    <text evidence="1 6">Belongs to the type-B carboxylesterase/lipase family.</text>
</comment>
<gene>
    <name evidence="8" type="ORF">TSAR_004235</name>
</gene>
<dbReference type="PANTHER" id="PTHR11559">
    <property type="entry name" value="CARBOXYLESTERASE"/>
    <property type="match status" value="1"/>
</dbReference>
<dbReference type="AlphaFoldDB" id="A0A232FG81"/>
<name>A0A232FG81_9HYME</name>
<proteinExistence type="inferred from homology"/>
<keyword evidence="5" id="KW-0325">Glycoprotein</keyword>
<feature type="domain" description="Carboxylesterase type B" evidence="7">
    <location>
        <begin position="24"/>
        <end position="550"/>
    </location>
</feature>
<keyword evidence="4" id="KW-1015">Disulfide bond</keyword>
<dbReference type="GO" id="GO:0052689">
    <property type="term" value="F:carboxylic ester hydrolase activity"/>
    <property type="evidence" value="ECO:0007669"/>
    <property type="project" value="UniProtKB-KW"/>
</dbReference>
<accession>A0A232FG81</accession>
<dbReference type="InterPro" id="IPR050309">
    <property type="entry name" value="Type-B_Carboxylest/Lipase"/>
</dbReference>
<protein>
    <recommendedName>
        <fullName evidence="6">Carboxylic ester hydrolase</fullName>
        <ecNumber evidence="6">3.1.1.-</ecNumber>
    </recommendedName>
</protein>
<dbReference type="EMBL" id="NNAY01000280">
    <property type="protein sequence ID" value="OXU29530.1"/>
    <property type="molecule type" value="Genomic_DNA"/>
</dbReference>
<feature type="non-terminal residue" evidence="8">
    <location>
        <position position="663"/>
    </location>
</feature>
<keyword evidence="9" id="KW-1185">Reference proteome</keyword>
<feature type="signal peptide" evidence="6">
    <location>
        <begin position="1"/>
        <end position="22"/>
    </location>
</feature>
<dbReference type="Pfam" id="PF00135">
    <property type="entry name" value="COesterase"/>
    <property type="match status" value="1"/>
</dbReference>
<evidence type="ECO:0000256" key="1">
    <source>
        <dbReference type="ARBA" id="ARBA00005964"/>
    </source>
</evidence>
<dbReference type="InterPro" id="IPR002018">
    <property type="entry name" value="CarbesteraseB"/>
</dbReference>
<dbReference type="OrthoDB" id="19653at2759"/>
<dbReference type="Proteomes" id="UP000215335">
    <property type="component" value="Unassembled WGS sequence"/>
</dbReference>
<dbReference type="InterPro" id="IPR019826">
    <property type="entry name" value="Carboxylesterase_B_AS"/>
</dbReference>
<evidence type="ECO:0000256" key="3">
    <source>
        <dbReference type="ARBA" id="ARBA00022801"/>
    </source>
</evidence>
<evidence type="ECO:0000259" key="7">
    <source>
        <dbReference type="Pfam" id="PF00135"/>
    </source>
</evidence>
<comment type="caution">
    <text evidence="8">The sequence shown here is derived from an EMBL/GenBank/DDBJ whole genome shotgun (WGS) entry which is preliminary data.</text>
</comment>
<evidence type="ECO:0000256" key="5">
    <source>
        <dbReference type="ARBA" id="ARBA00023180"/>
    </source>
</evidence>
<keyword evidence="6" id="KW-0732">Signal</keyword>
<dbReference type="STRING" id="543379.A0A232FG81"/>
<dbReference type="SUPFAM" id="SSF53474">
    <property type="entry name" value="alpha/beta-Hydrolases"/>
    <property type="match status" value="2"/>
</dbReference>
<feature type="chain" id="PRO_5011820402" description="Carboxylic ester hydrolase" evidence="6">
    <location>
        <begin position="23"/>
        <end position="663"/>
    </location>
</feature>
<dbReference type="FunFam" id="3.40.50.1820:FF:000155">
    <property type="entry name" value="Carboxylic ester hydrolase"/>
    <property type="match status" value="1"/>
</dbReference>
<dbReference type="InterPro" id="IPR029058">
    <property type="entry name" value="AB_hydrolase_fold"/>
</dbReference>
<organism evidence="8 9">
    <name type="scientific">Trichomalopsis sarcophagae</name>
    <dbReference type="NCBI Taxonomy" id="543379"/>
    <lineage>
        <taxon>Eukaryota</taxon>
        <taxon>Metazoa</taxon>
        <taxon>Ecdysozoa</taxon>
        <taxon>Arthropoda</taxon>
        <taxon>Hexapoda</taxon>
        <taxon>Insecta</taxon>
        <taxon>Pterygota</taxon>
        <taxon>Neoptera</taxon>
        <taxon>Endopterygota</taxon>
        <taxon>Hymenoptera</taxon>
        <taxon>Apocrita</taxon>
        <taxon>Proctotrupomorpha</taxon>
        <taxon>Chalcidoidea</taxon>
        <taxon>Pteromalidae</taxon>
        <taxon>Pteromalinae</taxon>
        <taxon>Trichomalopsis</taxon>
    </lineage>
</organism>